<accession>A0A1M6XWF7</accession>
<evidence type="ECO:0000259" key="3">
    <source>
        <dbReference type="PROSITE" id="PS50801"/>
    </source>
</evidence>
<evidence type="ECO:0000313" key="5">
    <source>
        <dbReference type="Proteomes" id="UP000184363"/>
    </source>
</evidence>
<sequence>MRPSADEGNGLDGPVTGLDVRVVERPPDAVLIEVSGELDLLTVPEFAACVDRVVARRRRVVLDLDKVGFCGAAGVRELVRASAAAREAGAGLLVAGASPVVHRVVDLCGAAAALTWAE</sequence>
<dbReference type="PROSITE" id="PS50801">
    <property type="entry name" value="STAS"/>
    <property type="match status" value="1"/>
</dbReference>
<reference evidence="4 5" key="1">
    <citation type="submission" date="2016-11" db="EMBL/GenBank/DDBJ databases">
        <authorList>
            <person name="Jaros S."/>
            <person name="Januszkiewicz K."/>
            <person name="Wedrychowicz H."/>
        </authorList>
    </citation>
    <scope>NUCLEOTIDE SEQUENCE [LARGE SCALE GENOMIC DNA]</scope>
    <source>
        <strain evidence="4 5">DSM 43832</strain>
    </source>
</reference>
<dbReference type="NCBIfam" id="TIGR00377">
    <property type="entry name" value="ant_ant_sig"/>
    <property type="match status" value="1"/>
</dbReference>
<evidence type="ECO:0000313" key="4">
    <source>
        <dbReference type="EMBL" id="SHL10330.1"/>
    </source>
</evidence>
<feature type="domain" description="STAS" evidence="3">
    <location>
        <begin position="19"/>
        <end position="118"/>
    </location>
</feature>
<dbReference type="GO" id="GO:0043856">
    <property type="term" value="F:anti-sigma factor antagonist activity"/>
    <property type="evidence" value="ECO:0007669"/>
    <property type="project" value="InterPro"/>
</dbReference>
<dbReference type="InterPro" id="IPR002645">
    <property type="entry name" value="STAS_dom"/>
</dbReference>
<comment type="similarity">
    <text evidence="1 2">Belongs to the anti-sigma-factor antagonist family.</text>
</comment>
<dbReference type="SUPFAM" id="SSF52091">
    <property type="entry name" value="SpoIIaa-like"/>
    <property type="match status" value="1"/>
</dbReference>
<proteinExistence type="inferred from homology"/>
<dbReference type="AlphaFoldDB" id="A0A1M6XWF7"/>
<dbReference type="STRING" id="1848.SAMN05443637_11844"/>
<dbReference type="Pfam" id="PF01740">
    <property type="entry name" value="STAS"/>
    <property type="match status" value="1"/>
</dbReference>
<dbReference type="Proteomes" id="UP000184363">
    <property type="component" value="Unassembled WGS sequence"/>
</dbReference>
<evidence type="ECO:0000256" key="2">
    <source>
        <dbReference type="RuleBase" id="RU003749"/>
    </source>
</evidence>
<gene>
    <name evidence="4" type="ORF">SAMN05443637_11844</name>
</gene>
<dbReference type="InterPro" id="IPR003658">
    <property type="entry name" value="Anti-sigma_ant"/>
</dbReference>
<dbReference type="Gene3D" id="3.30.750.24">
    <property type="entry name" value="STAS domain"/>
    <property type="match status" value="1"/>
</dbReference>
<dbReference type="PANTHER" id="PTHR33495">
    <property type="entry name" value="ANTI-SIGMA FACTOR ANTAGONIST TM_1081-RELATED-RELATED"/>
    <property type="match status" value="1"/>
</dbReference>
<dbReference type="InterPro" id="IPR036513">
    <property type="entry name" value="STAS_dom_sf"/>
</dbReference>
<protein>
    <recommendedName>
        <fullName evidence="2">Anti-sigma factor antagonist</fullName>
    </recommendedName>
</protein>
<keyword evidence="5" id="KW-1185">Reference proteome</keyword>
<organism evidence="4 5">
    <name type="scientific">Pseudonocardia thermophila</name>
    <dbReference type="NCBI Taxonomy" id="1848"/>
    <lineage>
        <taxon>Bacteria</taxon>
        <taxon>Bacillati</taxon>
        <taxon>Actinomycetota</taxon>
        <taxon>Actinomycetes</taxon>
        <taxon>Pseudonocardiales</taxon>
        <taxon>Pseudonocardiaceae</taxon>
        <taxon>Pseudonocardia</taxon>
    </lineage>
</organism>
<dbReference type="PANTHER" id="PTHR33495:SF2">
    <property type="entry name" value="ANTI-SIGMA FACTOR ANTAGONIST TM_1081-RELATED"/>
    <property type="match status" value="1"/>
</dbReference>
<name>A0A1M6XWF7_PSETH</name>
<evidence type="ECO:0000256" key="1">
    <source>
        <dbReference type="ARBA" id="ARBA00009013"/>
    </source>
</evidence>
<dbReference type="CDD" id="cd07043">
    <property type="entry name" value="STAS_anti-anti-sigma_factors"/>
    <property type="match status" value="1"/>
</dbReference>
<dbReference type="EMBL" id="FRAP01000018">
    <property type="protein sequence ID" value="SHL10330.1"/>
    <property type="molecule type" value="Genomic_DNA"/>
</dbReference>